<dbReference type="InterPro" id="IPR005312">
    <property type="entry name" value="DUF1759"/>
</dbReference>
<dbReference type="WBParaSite" id="DME_0000928901-mRNA-1">
    <property type="protein sequence ID" value="DME_0000928901-mRNA-1"/>
    <property type="gene ID" value="DME_0000928901"/>
</dbReference>
<sequence length="88" mass="10341">MSCLDGEAEQLVEGFPIDNQFYNEVWKFLEDRYGNPQIIFATLHHELVQLSPKNKRIRLVRGNIERILRYMANLGEDFNTSILILTED</sequence>
<evidence type="ECO:0000313" key="3">
    <source>
        <dbReference type="Proteomes" id="UP000274756"/>
    </source>
</evidence>
<organism evidence="2 4">
    <name type="scientific">Dracunculus medinensis</name>
    <name type="common">Guinea worm</name>
    <dbReference type="NCBI Taxonomy" id="318479"/>
    <lineage>
        <taxon>Eukaryota</taxon>
        <taxon>Metazoa</taxon>
        <taxon>Ecdysozoa</taxon>
        <taxon>Nematoda</taxon>
        <taxon>Chromadorea</taxon>
        <taxon>Rhabditida</taxon>
        <taxon>Spirurina</taxon>
        <taxon>Dracunculoidea</taxon>
        <taxon>Dracunculidae</taxon>
        <taxon>Dracunculus</taxon>
    </lineage>
</organism>
<dbReference type="AlphaFoldDB" id="A0A0N4UN26"/>
<dbReference type="OrthoDB" id="5864015at2759"/>
<evidence type="ECO:0000313" key="4">
    <source>
        <dbReference type="WBParaSite" id="DME_0000928901-mRNA-1"/>
    </source>
</evidence>
<dbReference type="Pfam" id="PF03564">
    <property type="entry name" value="DUF1759"/>
    <property type="match status" value="1"/>
</dbReference>
<accession>A0A0N4UN26</accession>
<protein>
    <submittedName>
        <fullName evidence="4">Barstar domain-containing protein</fullName>
    </submittedName>
</protein>
<gene>
    <name evidence="1" type="ORF">DME_LOCUS3011</name>
</gene>
<keyword evidence="3" id="KW-1185">Reference proteome</keyword>
<reference evidence="4" key="1">
    <citation type="submission" date="2017-02" db="UniProtKB">
        <authorList>
            <consortium name="WormBaseParasite"/>
        </authorList>
    </citation>
    <scope>IDENTIFICATION</scope>
</reference>
<reference evidence="1 3" key="2">
    <citation type="submission" date="2018-11" db="EMBL/GenBank/DDBJ databases">
        <authorList>
            <consortium name="Pathogen Informatics"/>
        </authorList>
    </citation>
    <scope>NUCLEOTIDE SEQUENCE [LARGE SCALE GENOMIC DNA]</scope>
</reference>
<name>A0A0N4UN26_DRAME</name>
<dbReference type="Proteomes" id="UP000274756">
    <property type="component" value="Unassembled WGS sequence"/>
</dbReference>
<evidence type="ECO:0000313" key="2">
    <source>
        <dbReference type="Proteomes" id="UP000038040"/>
    </source>
</evidence>
<evidence type="ECO:0000313" key="1">
    <source>
        <dbReference type="EMBL" id="VDN53038.1"/>
    </source>
</evidence>
<dbReference type="EMBL" id="UYYG01000096">
    <property type="protein sequence ID" value="VDN53038.1"/>
    <property type="molecule type" value="Genomic_DNA"/>
</dbReference>
<proteinExistence type="predicted"/>
<dbReference type="Proteomes" id="UP000038040">
    <property type="component" value="Unplaced"/>
</dbReference>